<reference evidence="1" key="3">
    <citation type="submission" date="2019-07" db="EMBL/GenBank/DDBJ databases">
        <authorList>
            <person name="Seetharam A."/>
            <person name="Woodhouse M."/>
            <person name="Cannon E."/>
        </authorList>
    </citation>
    <scope>NUCLEOTIDE SEQUENCE [LARGE SCALE GENOMIC DNA]</scope>
    <source>
        <strain evidence="1">cv. B73</strain>
    </source>
</reference>
<dbReference type="Gramene" id="Zm00001eb129930_T001">
    <property type="protein sequence ID" value="Zm00001eb129930_P001"/>
    <property type="gene ID" value="Zm00001eb129930"/>
</dbReference>
<dbReference type="EnsemblPlants" id="Zm00001eb129930_T001">
    <property type="protein sequence ID" value="Zm00001eb129930_P001"/>
    <property type="gene ID" value="Zm00001eb129930"/>
</dbReference>
<dbReference type="EnsemblPlants" id="Zm00001eb158430_T001">
    <property type="protein sequence ID" value="Zm00001eb158430_P001"/>
    <property type="gene ID" value="Zm00001eb158430"/>
</dbReference>
<organism evidence="1 2">
    <name type="scientific">Zea mays</name>
    <name type="common">Maize</name>
    <dbReference type="NCBI Taxonomy" id="4577"/>
    <lineage>
        <taxon>Eukaryota</taxon>
        <taxon>Viridiplantae</taxon>
        <taxon>Streptophyta</taxon>
        <taxon>Embryophyta</taxon>
        <taxon>Tracheophyta</taxon>
        <taxon>Spermatophyta</taxon>
        <taxon>Magnoliopsida</taxon>
        <taxon>Liliopsida</taxon>
        <taxon>Poales</taxon>
        <taxon>Poaceae</taxon>
        <taxon>PACMAD clade</taxon>
        <taxon>Panicoideae</taxon>
        <taxon>Andropogonodae</taxon>
        <taxon>Andropogoneae</taxon>
        <taxon>Tripsacinae</taxon>
        <taxon>Zea</taxon>
    </lineage>
</organism>
<dbReference type="Proteomes" id="UP000007305">
    <property type="component" value="Chromosome 4"/>
</dbReference>
<reference evidence="2" key="1">
    <citation type="journal article" date="2009" name="Science">
        <title>The B73 maize genome: complexity, diversity, and dynamics.</title>
        <authorList>
            <person name="Schnable P.S."/>
            <person name="Ware D."/>
            <person name="Fulton R.S."/>
            <person name="Stein J.C."/>
            <person name="Wei F."/>
            <person name="Pasternak S."/>
            <person name="Liang C."/>
            <person name="Zhang J."/>
            <person name="Fulton L."/>
            <person name="Graves T.A."/>
            <person name="Minx P."/>
            <person name="Reily A.D."/>
            <person name="Courtney L."/>
            <person name="Kruchowski S.S."/>
            <person name="Tomlinson C."/>
            <person name="Strong C."/>
            <person name="Delehaunty K."/>
            <person name="Fronick C."/>
            <person name="Courtney B."/>
            <person name="Rock S.M."/>
            <person name="Belter E."/>
            <person name="Du F."/>
            <person name="Kim K."/>
            <person name="Abbott R.M."/>
            <person name="Cotton M."/>
            <person name="Levy A."/>
            <person name="Marchetto P."/>
            <person name="Ochoa K."/>
            <person name="Jackson S.M."/>
            <person name="Gillam B."/>
            <person name="Chen W."/>
            <person name="Yan L."/>
            <person name="Higginbotham J."/>
            <person name="Cardenas M."/>
            <person name="Waligorski J."/>
            <person name="Applebaum E."/>
            <person name="Phelps L."/>
            <person name="Falcone J."/>
            <person name="Kanchi K."/>
            <person name="Thane T."/>
            <person name="Scimone A."/>
            <person name="Thane N."/>
            <person name="Henke J."/>
            <person name="Wang T."/>
            <person name="Ruppert J."/>
            <person name="Shah N."/>
            <person name="Rotter K."/>
            <person name="Hodges J."/>
            <person name="Ingenthron E."/>
            <person name="Cordes M."/>
            <person name="Kohlberg S."/>
            <person name="Sgro J."/>
            <person name="Delgado B."/>
            <person name="Mead K."/>
            <person name="Chinwalla A."/>
            <person name="Leonard S."/>
            <person name="Crouse K."/>
            <person name="Collura K."/>
            <person name="Kudrna D."/>
            <person name="Currie J."/>
            <person name="He R."/>
            <person name="Angelova A."/>
            <person name="Rajasekar S."/>
            <person name="Mueller T."/>
            <person name="Lomeli R."/>
            <person name="Scara G."/>
            <person name="Ko A."/>
            <person name="Delaney K."/>
            <person name="Wissotski M."/>
            <person name="Lopez G."/>
            <person name="Campos D."/>
            <person name="Braidotti M."/>
            <person name="Ashley E."/>
            <person name="Golser W."/>
            <person name="Kim H."/>
            <person name="Lee S."/>
            <person name="Lin J."/>
            <person name="Dujmic Z."/>
            <person name="Kim W."/>
            <person name="Talag J."/>
            <person name="Zuccolo A."/>
            <person name="Fan C."/>
            <person name="Sebastian A."/>
            <person name="Kramer M."/>
            <person name="Spiegel L."/>
            <person name="Nascimento L."/>
            <person name="Zutavern T."/>
            <person name="Miller B."/>
            <person name="Ambroise C."/>
            <person name="Muller S."/>
            <person name="Spooner W."/>
            <person name="Narechania A."/>
            <person name="Ren L."/>
            <person name="Wei S."/>
            <person name="Kumari S."/>
            <person name="Faga B."/>
            <person name="Levy M.J."/>
            <person name="McMahan L."/>
            <person name="Van Buren P."/>
            <person name="Vaughn M.W."/>
            <person name="Ying K."/>
            <person name="Yeh C.-T."/>
            <person name="Emrich S.J."/>
            <person name="Jia Y."/>
            <person name="Kalyanaraman A."/>
            <person name="Hsia A.-P."/>
            <person name="Barbazuk W.B."/>
            <person name="Baucom R.S."/>
            <person name="Brutnell T.P."/>
            <person name="Carpita N.C."/>
            <person name="Chaparro C."/>
            <person name="Chia J.-M."/>
            <person name="Deragon J.-M."/>
            <person name="Estill J.C."/>
            <person name="Fu Y."/>
            <person name="Jeddeloh J.A."/>
            <person name="Han Y."/>
            <person name="Lee H."/>
            <person name="Li P."/>
            <person name="Lisch D.R."/>
            <person name="Liu S."/>
            <person name="Liu Z."/>
            <person name="Nagel D.H."/>
            <person name="McCann M.C."/>
            <person name="SanMiguel P."/>
            <person name="Myers A.M."/>
            <person name="Nettleton D."/>
            <person name="Nguyen J."/>
            <person name="Penning B.W."/>
            <person name="Ponnala L."/>
            <person name="Schneider K.L."/>
            <person name="Schwartz D.C."/>
            <person name="Sharma A."/>
            <person name="Soderlund C."/>
            <person name="Springer N.M."/>
            <person name="Sun Q."/>
            <person name="Wang H."/>
            <person name="Waterman M."/>
            <person name="Westerman R."/>
            <person name="Wolfgruber T.K."/>
            <person name="Yang L."/>
            <person name="Yu Y."/>
            <person name="Zhang L."/>
            <person name="Zhou S."/>
            <person name="Zhu Q."/>
            <person name="Bennetzen J.L."/>
            <person name="Dawe R.K."/>
            <person name="Jiang J."/>
            <person name="Jiang N."/>
            <person name="Presting G.G."/>
            <person name="Wessler S.R."/>
            <person name="Aluru S."/>
            <person name="Martienssen R.A."/>
            <person name="Clifton S.W."/>
            <person name="McCombie W.R."/>
            <person name="Wing R.A."/>
            <person name="Wilson R.K."/>
        </authorList>
    </citation>
    <scope>NUCLEOTIDE SEQUENCE [LARGE SCALE GENOMIC DNA]</scope>
    <source>
        <strain evidence="2">cv. B73</strain>
    </source>
</reference>
<dbReference type="AlphaFoldDB" id="A0A804N2K8"/>
<dbReference type="Gramene" id="Zm00001eb129930_T002">
    <property type="protein sequence ID" value="Zm00001eb129930_P002"/>
    <property type="gene ID" value="Zm00001eb129930"/>
</dbReference>
<evidence type="ECO:0000313" key="2">
    <source>
        <dbReference type="Proteomes" id="UP000007305"/>
    </source>
</evidence>
<evidence type="ECO:0000313" key="1">
    <source>
        <dbReference type="EnsemblPlants" id="Zm00001eb129930_P001"/>
    </source>
</evidence>
<dbReference type="EnsemblPlants" id="Zm00001eb129930_T002">
    <property type="protein sequence ID" value="Zm00001eb129930_P002"/>
    <property type="gene ID" value="Zm00001eb129930"/>
</dbReference>
<dbReference type="EnsemblPlants" id="Zm00001eb207170_T001">
    <property type="protein sequence ID" value="Zm00001eb207170_P001"/>
    <property type="gene ID" value="Zm00001eb207170"/>
</dbReference>
<reference evidence="1" key="4">
    <citation type="submission" date="2021-05" db="UniProtKB">
        <authorList>
            <consortium name="EnsemblPlants"/>
        </authorList>
    </citation>
    <scope>IDENTIFICATION</scope>
    <source>
        <strain evidence="1">cv. B73</strain>
    </source>
</reference>
<accession>A0A804N2K8</accession>
<protein>
    <submittedName>
        <fullName evidence="1">Uncharacterized protein</fullName>
    </submittedName>
</protein>
<dbReference type="Gramene" id="Zm00001eb158430_T001">
    <property type="protein sequence ID" value="Zm00001eb158430_P001"/>
    <property type="gene ID" value="Zm00001eb158430"/>
</dbReference>
<name>A0A804N2K8_MAIZE</name>
<proteinExistence type="predicted"/>
<dbReference type="Gramene" id="Zm00001eb207170_T001">
    <property type="protein sequence ID" value="Zm00001eb207170_P001"/>
    <property type="gene ID" value="Zm00001eb207170"/>
</dbReference>
<reference evidence="2" key="2">
    <citation type="submission" date="2015-12" db="EMBL/GenBank/DDBJ databases">
        <title>Update maize B73 reference genome by single molecule sequencing technologies.</title>
        <authorList>
            <consortium name="Maize Genome Sequencing Project"/>
            <person name="Ware D."/>
        </authorList>
    </citation>
    <scope>NUCLEOTIDE SEQUENCE [LARGE SCALE GENOMIC DNA]</scope>
    <source>
        <strain evidence="2">cv. B73</strain>
    </source>
</reference>
<keyword evidence="2" id="KW-1185">Reference proteome</keyword>
<dbReference type="Proteomes" id="UP000007305">
    <property type="component" value="Chromosome 3"/>
</dbReference>
<sequence length="58" mass="6566">MVWSLGYCVSSAKKGHLQRTNKEAIPLYLYMAAGLMRCEICVVVSAWEDRERRCLSAA</sequence>